<name>A0A484LTZ6_9ASTE</name>
<protein>
    <submittedName>
        <fullName evidence="1">Uncharacterized protein</fullName>
    </submittedName>
</protein>
<dbReference type="Proteomes" id="UP000595140">
    <property type="component" value="Unassembled WGS sequence"/>
</dbReference>
<evidence type="ECO:0000313" key="1">
    <source>
        <dbReference type="EMBL" id="VFQ79649.1"/>
    </source>
</evidence>
<dbReference type="EMBL" id="OOIL02002000">
    <property type="protein sequence ID" value="VFQ79649.1"/>
    <property type="molecule type" value="Genomic_DNA"/>
</dbReference>
<sequence length="104" mass="12013">MIYPTSLHSRISVSSNCSNSRLDQGGLAGKKFFVSRCPPRDLRTGEGQPWSHCRQSWSPVKQPQTRVRRKQLDTAAVVLCRRCHWDRRKQPDQLILVLFNLPIN</sequence>
<organism evidence="1 2">
    <name type="scientific">Cuscuta campestris</name>
    <dbReference type="NCBI Taxonomy" id="132261"/>
    <lineage>
        <taxon>Eukaryota</taxon>
        <taxon>Viridiplantae</taxon>
        <taxon>Streptophyta</taxon>
        <taxon>Embryophyta</taxon>
        <taxon>Tracheophyta</taxon>
        <taxon>Spermatophyta</taxon>
        <taxon>Magnoliopsida</taxon>
        <taxon>eudicotyledons</taxon>
        <taxon>Gunneridae</taxon>
        <taxon>Pentapetalae</taxon>
        <taxon>asterids</taxon>
        <taxon>lamiids</taxon>
        <taxon>Solanales</taxon>
        <taxon>Convolvulaceae</taxon>
        <taxon>Cuscuteae</taxon>
        <taxon>Cuscuta</taxon>
        <taxon>Cuscuta subgen. Grammica</taxon>
        <taxon>Cuscuta sect. Cleistogrammica</taxon>
    </lineage>
</organism>
<dbReference type="AlphaFoldDB" id="A0A484LTZ6"/>
<evidence type="ECO:0000313" key="2">
    <source>
        <dbReference type="Proteomes" id="UP000595140"/>
    </source>
</evidence>
<reference evidence="1 2" key="1">
    <citation type="submission" date="2018-04" db="EMBL/GenBank/DDBJ databases">
        <authorList>
            <person name="Vogel A."/>
        </authorList>
    </citation>
    <scope>NUCLEOTIDE SEQUENCE [LARGE SCALE GENOMIC DNA]</scope>
</reference>
<proteinExistence type="predicted"/>
<gene>
    <name evidence="1" type="ORF">CCAM_LOCUS21425</name>
</gene>
<keyword evidence="2" id="KW-1185">Reference proteome</keyword>
<accession>A0A484LTZ6</accession>